<feature type="signal peptide" evidence="1">
    <location>
        <begin position="1"/>
        <end position="19"/>
    </location>
</feature>
<keyword evidence="1" id="KW-0732">Signal</keyword>
<evidence type="ECO:0000313" key="4">
    <source>
        <dbReference type="Proteomes" id="UP000708576"/>
    </source>
</evidence>
<name>A0ABS5JUS4_9BACT</name>
<dbReference type="SUPFAM" id="SSF48452">
    <property type="entry name" value="TPR-like"/>
    <property type="match status" value="1"/>
</dbReference>
<evidence type="ECO:0000259" key="2">
    <source>
        <dbReference type="PROSITE" id="PS52015"/>
    </source>
</evidence>
<evidence type="ECO:0000313" key="3">
    <source>
        <dbReference type="EMBL" id="MBS2098654.1"/>
    </source>
</evidence>
<sequence>MKKVLIVLLLGFMAMGIHAQTDERSKTDDGMIPAQFQTNKMQWLEEVTAQPTSPICCFLQKEIEYPEQCAEIYEEGEVVVQFVIETNGEIRDIEITNPVSRLLDNQVVYCLKKTSGSWVPAIQDGISVETTHKLCVIFDVEGNTPLEELSASHYLSGIKYLLEAEEIEQDVFLAENTRNKKARRHYNKALAHFKEANKLQAEESSIYYWQSRAYEQMGDMSMMKEKMDVYEELLNPDPDIIEEYVTIGYKNNSK</sequence>
<dbReference type="PROSITE" id="PS52015">
    <property type="entry name" value="TONB_CTD"/>
    <property type="match status" value="1"/>
</dbReference>
<gene>
    <name evidence="3" type="ORF">KEM10_10220</name>
</gene>
<reference evidence="3 4" key="1">
    <citation type="journal article" date="2015" name="Int. J. Syst. Evol. Microbiol.">
        <title>Carboxylicivirga linearis sp. nov., isolated from a sea cucumber culture pond.</title>
        <authorList>
            <person name="Wang F.Q."/>
            <person name="Zhou Y.X."/>
            <person name="Lin X.Z."/>
            <person name="Chen G.J."/>
            <person name="Du Z.J."/>
        </authorList>
    </citation>
    <scope>NUCLEOTIDE SEQUENCE [LARGE SCALE GENOMIC DNA]</scope>
    <source>
        <strain evidence="3 4">FB218</strain>
    </source>
</reference>
<dbReference type="RefSeq" id="WP_212215900.1">
    <property type="nucleotide sequence ID" value="NZ_JAGUCO010000006.1"/>
</dbReference>
<comment type="caution">
    <text evidence="3">The sequence shown here is derived from an EMBL/GenBank/DDBJ whole genome shotgun (WGS) entry which is preliminary data.</text>
</comment>
<dbReference type="Pfam" id="PF03544">
    <property type="entry name" value="TonB_C"/>
    <property type="match status" value="1"/>
</dbReference>
<feature type="domain" description="TonB C-terminal" evidence="2">
    <location>
        <begin position="50"/>
        <end position="147"/>
    </location>
</feature>
<dbReference type="Proteomes" id="UP000708576">
    <property type="component" value="Unassembled WGS sequence"/>
</dbReference>
<organism evidence="3 4">
    <name type="scientific">Carboxylicivirga linearis</name>
    <dbReference type="NCBI Taxonomy" id="1628157"/>
    <lineage>
        <taxon>Bacteria</taxon>
        <taxon>Pseudomonadati</taxon>
        <taxon>Bacteroidota</taxon>
        <taxon>Bacteroidia</taxon>
        <taxon>Marinilabiliales</taxon>
        <taxon>Marinilabiliaceae</taxon>
        <taxon>Carboxylicivirga</taxon>
    </lineage>
</organism>
<proteinExistence type="predicted"/>
<dbReference type="InterPro" id="IPR037682">
    <property type="entry name" value="TonB_C"/>
</dbReference>
<evidence type="ECO:0000256" key="1">
    <source>
        <dbReference type="SAM" id="SignalP"/>
    </source>
</evidence>
<dbReference type="InterPro" id="IPR011990">
    <property type="entry name" value="TPR-like_helical_dom_sf"/>
</dbReference>
<feature type="chain" id="PRO_5045836099" evidence="1">
    <location>
        <begin position="20"/>
        <end position="254"/>
    </location>
</feature>
<dbReference type="Gene3D" id="1.25.40.10">
    <property type="entry name" value="Tetratricopeptide repeat domain"/>
    <property type="match status" value="1"/>
</dbReference>
<dbReference type="EMBL" id="JAGUCO010000006">
    <property type="protein sequence ID" value="MBS2098654.1"/>
    <property type="molecule type" value="Genomic_DNA"/>
</dbReference>
<dbReference type="SUPFAM" id="SSF74653">
    <property type="entry name" value="TolA/TonB C-terminal domain"/>
    <property type="match status" value="1"/>
</dbReference>
<protein>
    <submittedName>
        <fullName evidence="3">Energy transducer TonB</fullName>
    </submittedName>
</protein>
<keyword evidence="4" id="KW-1185">Reference proteome</keyword>
<dbReference type="Gene3D" id="3.30.1150.10">
    <property type="match status" value="1"/>
</dbReference>
<accession>A0ABS5JUS4</accession>